<organism evidence="4 5">
    <name type="scientific">Umboniibacter marinipuniceus</name>
    <dbReference type="NCBI Taxonomy" id="569599"/>
    <lineage>
        <taxon>Bacteria</taxon>
        <taxon>Pseudomonadati</taxon>
        <taxon>Pseudomonadota</taxon>
        <taxon>Gammaproteobacteria</taxon>
        <taxon>Cellvibrionales</taxon>
        <taxon>Cellvibrionaceae</taxon>
        <taxon>Umboniibacter</taxon>
    </lineage>
</organism>
<dbReference type="Proteomes" id="UP000267187">
    <property type="component" value="Unassembled WGS sequence"/>
</dbReference>
<keyword evidence="5" id="KW-1185">Reference proteome</keyword>
<evidence type="ECO:0000256" key="1">
    <source>
        <dbReference type="ARBA" id="ARBA00022679"/>
    </source>
</evidence>
<gene>
    <name evidence="4" type="ORF">DFR27_1423</name>
</gene>
<dbReference type="GO" id="GO:0005840">
    <property type="term" value="C:ribosome"/>
    <property type="evidence" value="ECO:0007669"/>
    <property type="project" value="UniProtKB-KW"/>
</dbReference>
<evidence type="ECO:0000256" key="2">
    <source>
        <dbReference type="ARBA" id="ARBA00023315"/>
    </source>
</evidence>
<keyword evidence="4" id="KW-0687">Ribonucleoprotein</keyword>
<accession>A0A3M0A645</accession>
<comment type="caution">
    <text evidence="4">The sequence shown here is derived from an EMBL/GenBank/DDBJ whole genome shotgun (WGS) entry which is preliminary data.</text>
</comment>
<keyword evidence="1" id="KW-0808">Transferase</keyword>
<keyword evidence="4" id="KW-0689">Ribosomal protein</keyword>
<proteinExistence type="predicted"/>
<dbReference type="Gene3D" id="3.40.630.30">
    <property type="match status" value="1"/>
</dbReference>
<protein>
    <submittedName>
        <fullName evidence="4">Ribosomal protein S18 acetylase RimI-like enzyme</fullName>
    </submittedName>
</protein>
<dbReference type="Pfam" id="PF00583">
    <property type="entry name" value="Acetyltransf_1"/>
    <property type="match status" value="1"/>
</dbReference>
<dbReference type="InterPro" id="IPR016181">
    <property type="entry name" value="Acyl_CoA_acyltransferase"/>
</dbReference>
<evidence type="ECO:0000259" key="3">
    <source>
        <dbReference type="PROSITE" id="PS51186"/>
    </source>
</evidence>
<dbReference type="AlphaFoldDB" id="A0A3M0A645"/>
<dbReference type="EMBL" id="REFJ01000003">
    <property type="protein sequence ID" value="RMA80067.1"/>
    <property type="molecule type" value="Genomic_DNA"/>
</dbReference>
<reference evidence="4 5" key="1">
    <citation type="submission" date="2018-10" db="EMBL/GenBank/DDBJ databases">
        <title>Genomic Encyclopedia of Type Strains, Phase IV (KMG-IV): sequencing the most valuable type-strain genomes for metagenomic binning, comparative biology and taxonomic classification.</title>
        <authorList>
            <person name="Goeker M."/>
        </authorList>
    </citation>
    <scope>NUCLEOTIDE SEQUENCE [LARGE SCALE GENOMIC DNA]</scope>
    <source>
        <strain evidence="4 5">DSM 25080</strain>
    </source>
</reference>
<dbReference type="SUPFAM" id="SSF55729">
    <property type="entry name" value="Acyl-CoA N-acyltransferases (Nat)"/>
    <property type="match status" value="1"/>
</dbReference>
<dbReference type="PANTHER" id="PTHR43877">
    <property type="entry name" value="AMINOALKYLPHOSPHONATE N-ACETYLTRANSFERASE-RELATED-RELATED"/>
    <property type="match status" value="1"/>
</dbReference>
<keyword evidence="2" id="KW-0012">Acyltransferase</keyword>
<dbReference type="GO" id="GO:0016747">
    <property type="term" value="F:acyltransferase activity, transferring groups other than amino-acyl groups"/>
    <property type="evidence" value="ECO:0007669"/>
    <property type="project" value="InterPro"/>
</dbReference>
<dbReference type="InterPro" id="IPR000182">
    <property type="entry name" value="GNAT_dom"/>
</dbReference>
<name>A0A3M0A645_9GAMM</name>
<dbReference type="InterPro" id="IPR050832">
    <property type="entry name" value="Bact_Acetyltransf"/>
</dbReference>
<sequence>MTIKSTNNSPEIRRATEADVRSLVSFNQRMAWETEQKELDESVLLRGVSAVLSSSDRGFYLVAEAEGEVVASLMVTYEWSDWRNGFFWWIQSVYVVPSCRRQGLYQQLYSKVQTLGAAAGAIGFRLYVEKENQVAQKTYQALGMKMCDYDMYEAMATNSSQKND</sequence>
<dbReference type="PROSITE" id="PS51186">
    <property type="entry name" value="GNAT"/>
    <property type="match status" value="1"/>
</dbReference>
<evidence type="ECO:0000313" key="4">
    <source>
        <dbReference type="EMBL" id="RMA80067.1"/>
    </source>
</evidence>
<evidence type="ECO:0000313" key="5">
    <source>
        <dbReference type="Proteomes" id="UP000267187"/>
    </source>
</evidence>
<feature type="domain" description="N-acetyltransferase" evidence="3">
    <location>
        <begin position="10"/>
        <end position="164"/>
    </location>
</feature>
<dbReference type="CDD" id="cd04301">
    <property type="entry name" value="NAT_SF"/>
    <property type="match status" value="1"/>
</dbReference>
<dbReference type="OrthoDB" id="9805924at2"/>
<dbReference type="RefSeq" id="WP_121876751.1">
    <property type="nucleotide sequence ID" value="NZ_REFJ01000003.1"/>
</dbReference>